<dbReference type="OrthoDB" id="9786026at2"/>
<dbReference type="GO" id="GO:0005886">
    <property type="term" value="C:plasma membrane"/>
    <property type="evidence" value="ECO:0007669"/>
    <property type="project" value="TreeGrafter"/>
</dbReference>
<accession>A0A6I2MJY0</accession>
<comment type="cofactor">
    <cofactor evidence="1">
        <name>Mg(2+)</name>
        <dbReference type="ChEBI" id="CHEBI:18420"/>
    </cofactor>
</comment>
<keyword evidence="6 13" id="KW-0418">Kinase</keyword>
<feature type="domain" description="DAGKc" evidence="12">
    <location>
        <begin position="1"/>
        <end position="129"/>
    </location>
</feature>
<evidence type="ECO:0000256" key="9">
    <source>
        <dbReference type="ARBA" id="ARBA00023098"/>
    </source>
</evidence>
<keyword evidence="7" id="KW-0067">ATP-binding</keyword>
<dbReference type="InterPro" id="IPR017438">
    <property type="entry name" value="ATP-NAD_kinase_N"/>
</dbReference>
<dbReference type="InterPro" id="IPR016064">
    <property type="entry name" value="NAD/diacylglycerol_kinase_sf"/>
</dbReference>
<dbReference type="PANTHER" id="PTHR12358">
    <property type="entry name" value="SPHINGOSINE KINASE"/>
    <property type="match status" value="1"/>
</dbReference>
<dbReference type="GO" id="GO:0005524">
    <property type="term" value="F:ATP binding"/>
    <property type="evidence" value="ECO:0007669"/>
    <property type="project" value="UniProtKB-KW"/>
</dbReference>
<evidence type="ECO:0000256" key="2">
    <source>
        <dbReference type="ARBA" id="ARBA00022516"/>
    </source>
</evidence>
<name>A0A6I2MJY0_9FLAO</name>
<dbReference type="InterPro" id="IPR045540">
    <property type="entry name" value="YegS/DAGK_C"/>
</dbReference>
<dbReference type="AlphaFoldDB" id="A0A6I2MJY0"/>
<evidence type="ECO:0000256" key="8">
    <source>
        <dbReference type="ARBA" id="ARBA00022842"/>
    </source>
</evidence>
<evidence type="ECO:0000313" key="13">
    <source>
        <dbReference type="EMBL" id="MRX62879.1"/>
    </source>
</evidence>
<protein>
    <submittedName>
        <fullName evidence="13">YegS/Rv2252/BmrU family lipid kinase</fullName>
    </submittedName>
</protein>
<evidence type="ECO:0000256" key="1">
    <source>
        <dbReference type="ARBA" id="ARBA00001946"/>
    </source>
</evidence>
<proteinExistence type="predicted"/>
<dbReference type="EMBL" id="WKJH01000001">
    <property type="protein sequence ID" value="MRX62879.1"/>
    <property type="molecule type" value="Genomic_DNA"/>
</dbReference>
<evidence type="ECO:0000256" key="4">
    <source>
        <dbReference type="ARBA" id="ARBA00022723"/>
    </source>
</evidence>
<keyword evidence="2" id="KW-0444">Lipid biosynthesis</keyword>
<dbReference type="Proteomes" id="UP000443153">
    <property type="component" value="Unassembled WGS sequence"/>
</dbReference>
<sequence>MRIVHFIVNPIAGKGKSRITEHYLSTYFEKDHFSIVVKYSSYKGHATLLVQQSINEKAEIIVACGGDGTINEVASCLVNSEILLGIIPIGSGNGLARNLKIPKNLKKAIQLLKVQKVIPIDVGKINGDYFFSNLGFGFAANTILNFESTSQRRLLTYLRATLQSIKTFKNDTKYTIEINGKEAVLNPFLVFISNTNIMGYNFSITRKAILNDGFLDVVMIDRLNKFKILYLAFLVLLRCEHKIKEYSYHRVDNATIKIENQDMEIIFELDGELKRTNPVILHLEVLKESLKVIV</sequence>
<dbReference type="SMART" id="SM00046">
    <property type="entry name" value="DAGKc"/>
    <property type="match status" value="1"/>
</dbReference>
<evidence type="ECO:0000256" key="6">
    <source>
        <dbReference type="ARBA" id="ARBA00022777"/>
    </source>
</evidence>
<evidence type="ECO:0000256" key="11">
    <source>
        <dbReference type="ARBA" id="ARBA00023264"/>
    </source>
</evidence>
<dbReference type="InterPro" id="IPR001206">
    <property type="entry name" value="Diacylglycerol_kinase_cat_dom"/>
</dbReference>
<organism evidence="13 14">
    <name type="scientific">Maribacter luteus</name>
    <dbReference type="NCBI Taxonomy" id="2594478"/>
    <lineage>
        <taxon>Bacteria</taxon>
        <taxon>Pseudomonadati</taxon>
        <taxon>Bacteroidota</taxon>
        <taxon>Flavobacteriia</taxon>
        <taxon>Flavobacteriales</taxon>
        <taxon>Flavobacteriaceae</taxon>
        <taxon>Maribacter</taxon>
    </lineage>
</organism>
<dbReference type="Pfam" id="PF00781">
    <property type="entry name" value="DAGK_cat"/>
    <property type="match status" value="1"/>
</dbReference>
<keyword evidence="11" id="KW-1208">Phospholipid metabolism</keyword>
<evidence type="ECO:0000256" key="3">
    <source>
        <dbReference type="ARBA" id="ARBA00022679"/>
    </source>
</evidence>
<dbReference type="Gene3D" id="3.40.50.10330">
    <property type="entry name" value="Probable inorganic polyphosphate/atp-NAD kinase, domain 1"/>
    <property type="match status" value="1"/>
</dbReference>
<dbReference type="Pfam" id="PF19279">
    <property type="entry name" value="YegS_C"/>
    <property type="match status" value="1"/>
</dbReference>
<keyword evidence="10" id="KW-0594">Phospholipid biosynthesis</keyword>
<dbReference type="NCBIfam" id="TIGR00147">
    <property type="entry name" value="YegS/Rv2252/BmrU family lipid kinase"/>
    <property type="match status" value="1"/>
</dbReference>
<evidence type="ECO:0000313" key="14">
    <source>
        <dbReference type="Proteomes" id="UP000443153"/>
    </source>
</evidence>
<dbReference type="RefSeq" id="WP_154363138.1">
    <property type="nucleotide sequence ID" value="NZ_WKJH01000001.1"/>
</dbReference>
<dbReference type="GO" id="GO:0008654">
    <property type="term" value="P:phospholipid biosynthetic process"/>
    <property type="evidence" value="ECO:0007669"/>
    <property type="project" value="UniProtKB-KW"/>
</dbReference>
<dbReference type="PROSITE" id="PS50146">
    <property type="entry name" value="DAGK"/>
    <property type="match status" value="1"/>
</dbReference>
<keyword evidence="3" id="KW-0808">Transferase</keyword>
<dbReference type="Gene3D" id="2.60.200.40">
    <property type="match status" value="1"/>
</dbReference>
<dbReference type="InterPro" id="IPR005218">
    <property type="entry name" value="Diacylglycerol/lipid_kinase"/>
</dbReference>
<dbReference type="GO" id="GO:0016301">
    <property type="term" value="F:kinase activity"/>
    <property type="evidence" value="ECO:0007669"/>
    <property type="project" value="UniProtKB-KW"/>
</dbReference>
<keyword evidence="9" id="KW-0443">Lipid metabolism</keyword>
<evidence type="ECO:0000259" key="12">
    <source>
        <dbReference type="PROSITE" id="PS50146"/>
    </source>
</evidence>
<dbReference type="SUPFAM" id="SSF111331">
    <property type="entry name" value="NAD kinase/diacylglycerol kinase-like"/>
    <property type="match status" value="1"/>
</dbReference>
<keyword evidence="14" id="KW-1185">Reference proteome</keyword>
<evidence type="ECO:0000256" key="5">
    <source>
        <dbReference type="ARBA" id="ARBA00022741"/>
    </source>
</evidence>
<dbReference type="PANTHER" id="PTHR12358:SF106">
    <property type="entry name" value="LIPID KINASE YEGS"/>
    <property type="match status" value="1"/>
</dbReference>
<gene>
    <name evidence="13" type="ORF">GJ691_01745</name>
</gene>
<dbReference type="GO" id="GO:0046872">
    <property type="term" value="F:metal ion binding"/>
    <property type="evidence" value="ECO:0007669"/>
    <property type="project" value="UniProtKB-KW"/>
</dbReference>
<dbReference type="InterPro" id="IPR050187">
    <property type="entry name" value="Lipid_Phosphate_FormReg"/>
</dbReference>
<keyword evidence="8" id="KW-0460">Magnesium</keyword>
<reference evidence="13 14" key="1">
    <citation type="submission" date="2019-11" db="EMBL/GenBank/DDBJ databases">
        <title>Maribacter lutea sp. nov., a marine bacterium isolated from intertidal sand.</title>
        <authorList>
            <person name="Liu A."/>
        </authorList>
    </citation>
    <scope>NUCLEOTIDE SEQUENCE [LARGE SCALE GENOMIC DNA]</scope>
    <source>
        <strain evidence="13 14">RZ05</strain>
    </source>
</reference>
<keyword evidence="4" id="KW-0479">Metal-binding</keyword>
<evidence type="ECO:0000256" key="10">
    <source>
        <dbReference type="ARBA" id="ARBA00023209"/>
    </source>
</evidence>
<comment type="caution">
    <text evidence="13">The sequence shown here is derived from an EMBL/GenBank/DDBJ whole genome shotgun (WGS) entry which is preliminary data.</text>
</comment>
<keyword evidence="5" id="KW-0547">Nucleotide-binding</keyword>
<evidence type="ECO:0000256" key="7">
    <source>
        <dbReference type="ARBA" id="ARBA00022840"/>
    </source>
</evidence>